<organism evidence="1 2">
    <name type="scientific">Subtercola boreus</name>
    <dbReference type="NCBI Taxonomy" id="120213"/>
    <lineage>
        <taxon>Bacteria</taxon>
        <taxon>Bacillati</taxon>
        <taxon>Actinomycetota</taxon>
        <taxon>Actinomycetes</taxon>
        <taxon>Micrococcales</taxon>
        <taxon>Microbacteriaceae</taxon>
        <taxon>Subtercola</taxon>
    </lineage>
</organism>
<name>A0A3E0V9Y6_9MICO</name>
<evidence type="ECO:0000313" key="1">
    <source>
        <dbReference type="EMBL" id="RFA06626.1"/>
    </source>
</evidence>
<gene>
    <name evidence="1" type="ORF">B7R21_19275</name>
</gene>
<dbReference type="Proteomes" id="UP000256709">
    <property type="component" value="Unassembled WGS sequence"/>
</dbReference>
<dbReference type="EMBL" id="NBXA01000076">
    <property type="protein sequence ID" value="RFA06626.1"/>
    <property type="molecule type" value="Genomic_DNA"/>
</dbReference>
<accession>A0A3E0V9Y6</accession>
<sequence length="260" mass="29103">MREMSWYHTSTEPNWPARALDPISRLTEVTKERMRAVGSDGKSFERWAEGQLAKALHVGTYEAAIENMLRRMSDQDDAHEQFYLYRVQLHPESIIEPGVHKEPTNFVGDVVLEEVCTPGVNVYRYVNTREDPSSISLAVNVKAIHSVQGIPIPLPVETADPWVSRASARLLHAASLPIPEPKNALERMRRVLPTAVTLEAQKLTKEVALAMPAGLRDRFDVHFDDASLQADPSAFGSKLAGLAELVRNPRAVLRRLDQQP</sequence>
<comment type="caution">
    <text evidence="1">The sequence shown here is derived from an EMBL/GenBank/DDBJ whole genome shotgun (WGS) entry which is preliminary data.</text>
</comment>
<dbReference type="AlphaFoldDB" id="A0A3E0V9Y6"/>
<evidence type="ECO:0000313" key="2">
    <source>
        <dbReference type="Proteomes" id="UP000256709"/>
    </source>
</evidence>
<proteinExistence type="predicted"/>
<reference evidence="1 2" key="1">
    <citation type="submission" date="2017-04" db="EMBL/GenBank/DDBJ databases">
        <title>Comparative genome analysis of Subtercola boreus.</title>
        <authorList>
            <person name="Cho Y.-J."/>
            <person name="Cho A."/>
            <person name="Kim O.-S."/>
            <person name="Lee J.-I."/>
        </authorList>
    </citation>
    <scope>NUCLEOTIDE SEQUENCE [LARGE SCALE GENOMIC DNA]</scope>
    <source>
        <strain evidence="1 2">P27444</strain>
    </source>
</reference>
<protein>
    <submittedName>
        <fullName evidence="1">Uncharacterized protein</fullName>
    </submittedName>
</protein>